<protein>
    <submittedName>
        <fullName evidence="1">Uncharacterized protein</fullName>
    </submittedName>
</protein>
<name>A0A511HAM4_9BACT</name>
<accession>A0A511HAM4</accession>
<dbReference type="Proteomes" id="UP000198717">
    <property type="component" value="Unassembled WGS sequence"/>
</dbReference>
<gene>
    <name evidence="1" type="ORF">MVI01_23740</name>
    <name evidence="2" type="ORF">SAMN04488504_102578</name>
</gene>
<comment type="caution">
    <text evidence="1">The sequence shown here is derived from an EMBL/GenBank/DDBJ whole genome shotgun (WGS) entry which is preliminary data.</text>
</comment>
<dbReference type="AlphaFoldDB" id="A0A511HAM4"/>
<evidence type="ECO:0000313" key="4">
    <source>
        <dbReference type="Proteomes" id="UP000321224"/>
    </source>
</evidence>
<dbReference type="EMBL" id="FNAJ01000002">
    <property type="protein sequence ID" value="SDD76038.1"/>
    <property type="molecule type" value="Genomic_DNA"/>
</dbReference>
<sequence>MNPTRDLFDDVLEWPLSKVNPWLDRVTLGGPIEGEPFNWDVFAFTIAARAREERSPGWAHVALRIYDALAKQPPLGATEHSFMLSAMNLRAGLISELGEREGDPVLDSEPIVAWIQRLTTMSLEEASRWMALAQEDFRAIPIEKLLVMRRLKNALNTLAHALPKTQVEQKHPELVPWLQFRTRLP</sequence>
<dbReference type="Proteomes" id="UP000321224">
    <property type="component" value="Unassembled WGS sequence"/>
</dbReference>
<proteinExistence type="predicted"/>
<keyword evidence="3" id="KW-1185">Reference proteome</keyword>
<reference evidence="2 3" key="1">
    <citation type="submission" date="2016-10" db="EMBL/GenBank/DDBJ databases">
        <authorList>
            <person name="Varghese N."/>
            <person name="Submissions S."/>
        </authorList>
    </citation>
    <scope>NUCLEOTIDE SEQUENCE [LARGE SCALE GENOMIC DNA]</scope>
    <source>
        <strain evidence="2 3">DSM 2260</strain>
    </source>
</reference>
<evidence type="ECO:0000313" key="3">
    <source>
        <dbReference type="Proteomes" id="UP000198717"/>
    </source>
</evidence>
<evidence type="ECO:0000313" key="2">
    <source>
        <dbReference type="EMBL" id="SDD76038.1"/>
    </source>
</evidence>
<organism evidence="1 4">
    <name type="scientific">Myxococcus virescens</name>
    <dbReference type="NCBI Taxonomy" id="83456"/>
    <lineage>
        <taxon>Bacteria</taxon>
        <taxon>Pseudomonadati</taxon>
        <taxon>Myxococcota</taxon>
        <taxon>Myxococcia</taxon>
        <taxon>Myxococcales</taxon>
        <taxon>Cystobacterineae</taxon>
        <taxon>Myxococcaceae</taxon>
        <taxon>Myxococcus</taxon>
    </lineage>
</organism>
<reference evidence="1 4" key="2">
    <citation type="submission" date="2019-07" db="EMBL/GenBank/DDBJ databases">
        <title>Whole genome shotgun sequence of Myxococcus virescens NBRC 100334.</title>
        <authorList>
            <person name="Hosoyama A."/>
            <person name="Uohara A."/>
            <person name="Ohji S."/>
            <person name="Ichikawa N."/>
        </authorList>
    </citation>
    <scope>NUCLEOTIDE SEQUENCE [LARGE SCALE GENOMIC DNA]</scope>
    <source>
        <strain evidence="1 4">NBRC 100334</strain>
    </source>
</reference>
<evidence type="ECO:0000313" key="1">
    <source>
        <dbReference type="EMBL" id="GEL70590.1"/>
    </source>
</evidence>
<dbReference type="EMBL" id="BJVY01000010">
    <property type="protein sequence ID" value="GEL70590.1"/>
    <property type="molecule type" value="Genomic_DNA"/>
</dbReference>